<keyword evidence="2" id="KW-1185">Reference proteome</keyword>
<dbReference type="Proteomes" id="UP000187429">
    <property type="component" value="Unassembled WGS sequence"/>
</dbReference>
<dbReference type="EMBL" id="LSSM01007226">
    <property type="protein sequence ID" value="OMJ08947.1"/>
    <property type="molecule type" value="Genomic_DNA"/>
</dbReference>
<comment type="caution">
    <text evidence="1">The sequence shown here is derived from an EMBL/GenBank/DDBJ whole genome shotgun (WGS) entry which is preliminary data.</text>
</comment>
<dbReference type="AlphaFoldDB" id="A0A1R1X2X7"/>
<name>A0A1R1X2X7_9FUNG</name>
<sequence length="206" mass="23212">MVSVKSSIAIFAAISTTMAYSMENDLADFNDNEIYARPYCRSVSRPIVVSRRSFGSVARPVALSRSGFARRRLARSIVSRRRFLRSYRAGWRRVLRDGVWGYEEPASVVAVPAVEAPAVVEPAIEAPAVAEPVVEAPAVVEPVVQAPVVVEPVCQPPVIIGCRKHIHRRRHLHRLRSRRAVRRLLNRRHPAVLSRRTVARILKRRC</sequence>
<evidence type="ECO:0000313" key="1">
    <source>
        <dbReference type="EMBL" id="OMJ08947.1"/>
    </source>
</evidence>
<organism evidence="1 2">
    <name type="scientific">Smittium culicis</name>
    <dbReference type="NCBI Taxonomy" id="133412"/>
    <lineage>
        <taxon>Eukaryota</taxon>
        <taxon>Fungi</taxon>
        <taxon>Fungi incertae sedis</taxon>
        <taxon>Zoopagomycota</taxon>
        <taxon>Kickxellomycotina</taxon>
        <taxon>Harpellomycetes</taxon>
        <taxon>Harpellales</taxon>
        <taxon>Legeriomycetaceae</taxon>
        <taxon>Smittium</taxon>
    </lineage>
</organism>
<evidence type="ECO:0000313" key="2">
    <source>
        <dbReference type="Proteomes" id="UP000187429"/>
    </source>
</evidence>
<protein>
    <submittedName>
        <fullName evidence="1">Uncharacterized protein</fullName>
    </submittedName>
</protein>
<dbReference type="OrthoDB" id="10574866at2759"/>
<reference evidence="2" key="1">
    <citation type="submission" date="2017-01" db="EMBL/GenBank/DDBJ databases">
        <authorList>
            <person name="Wang Y."/>
            <person name="White M."/>
            <person name="Kvist S."/>
            <person name="Moncalvo J.-M."/>
        </authorList>
    </citation>
    <scope>NUCLEOTIDE SEQUENCE [LARGE SCALE GENOMIC DNA]</scope>
    <source>
        <strain evidence="2">ID-206-W2</strain>
    </source>
</reference>
<proteinExistence type="predicted"/>
<gene>
    <name evidence="1" type="ORF">AYI69_g10875</name>
</gene>
<accession>A0A1R1X2X7</accession>